<proteinExistence type="predicted"/>
<organism evidence="1 2">
    <name type="scientific">Pyropia yezoensis</name>
    <name type="common">Susabi-nori</name>
    <name type="synonym">Porphyra yezoensis</name>
    <dbReference type="NCBI Taxonomy" id="2788"/>
    <lineage>
        <taxon>Eukaryota</taxon>
        <taxon>Rhodophyta</taxon>
        <taxon>Bangiophyceae</taxon>
        <taxon>Bangiales</taxon>
        <taxon>Bangiaceae</taxon>
        <taxon>Pyropia</taxon>
    </lineage>
</organism>
<reference evidence="1" key="1">
    <citation type="submission" date="2019-11" db="EMBL/GenBank/DDBJ databases">
        <title>Nori genome reveals adaptations in red seaweeds to the harsh intertidal environment.</title>
        <authorList>
            <person name="Wang D."/>
            <person name="Mao Y."/>
        </authorList>
    </citation>
    <scope>NUCLEOTIDE SEQUENCE</scope>
    <source>
        <tissue evidence="1">Gametophyte</tissue>
    </source>
</reference>
<sequence>MHYDPAMWNRHADNVCDDEAVKDAVLAAVDEHPELVLDEMMAAAHVERMVSVVLDNARTHDAVALSVLRDEGVVSTTNSR</sequence>
<gene>
    <name evidence="1" type="ORF">I4F81_008040</name>
</gene>
<dbReference type="EMBL" id="CM020619">
    <property type="protein sequence ID" value="KAK1865509.1"/>
    <property type="molecule type" value="Genomic_DNA"/>
</dbReference>
<dbReference type="Proteomes" id="UP000798662">
    <property type="component" value="Chromosome 2"/>
</dbReference>
<evidence type="ECO:0000313" key="2">
    <source>
        <dbReference type="Proteomes" id="UP000798662"/>
    </source>
</evidence>
<accession>A0ACC3C6B7</accession>
<comment type="caution">
    <text evidence="1">The sequence shown here is derived from an EMBL/GenBank/DDBJ whole genome shotgun (WGS) entry which is preliminary data.</text>
</comment>
<keyword evidence="2" id="KW-1185">Reference proteome</keyword>
<name>A0ACC3C6B7_PYRYE</name>
<protein>
    <submittedName>
        <fullName evidence="1">Uncharacterized protein</fullName>
    </submittedName>
</protein>
<evidence type="ECO:0000313" key="1">
    <source>
        <dbReference type="EMBL" id="KAK1865509.1"/>
    </source>
</evidence>